<comment type="caution">
    <text evidence="2">The sequence shown here is derived from an EMBL/GenBank/DDBJ whole genome shotgun (WGS) entry which is preliminary data.</text>
</comment>
<name>A0AAN9K6I7_CLITE</name>
<dbReference type="PANTHER" id="PTHR34046">
    <property type="entry name" value="OS06G0218800 PROTEIN"/>
    <property type="match status" value="1"/>
</dbReference>
<feature type="region of interest" description="Disordered" evidence="1">
    <location>
        <begin position="32"/>
        <end position="80"/>
    </location>
</feature>
<dbReference type="Proteomes" id="UP001359559">
    <property type="component" value="Unassembled WGS sequence"/>
</dbReference>
<dbReference type="EMBL" id="JAYKXN010000002">
    <property type="protein sequence ID" value="KAK7311114.1"/>
    <property type="molecule type" value="Genomic_DNA"/>
</dbReference>
<proteinExistence type="predicted"/>
<protein>
    <submittedName>
        <fullName evidence="2">Uncharacterized protein</fullName>
    </submittedName>
</protein>
<evidence type="ECO:0000313" key="2">
    <source>
        <dbReference type="EMBL" id="KAK7311114.1"/>
    </source>
</evidence>
<accession>A0AAN9K6I7</accession>
<dbReference type="PANTHER" id="PTHR34046:SF10">
    <property type="entry name" value="DUF740 FAMILY PROTEIN"/>
    <property type="match status" value="1"/>
</dbReference>
<keyword evidence="3" id="KW-1185">Reference proteome</keyword>
<gene>
    <name evidence="2" type="ORF">RJT34_09033</name>
</gene>
<organism evidence="2 3">
    <name type="scientific">Clitoria ternatea</name>
    <name type="common">Butterfly pea</name>
    <dbReference type="NCBI Taxonomy" id="43366"/>
    <lineage>
        <taxon>Eukaryota</taxon>
        <taxon>Viridiplantae</taxon>
        <taxon>Streptophyta</taxon>
        <taxon>Embryophyta</taxon>
        <taxon>Tracheophyta</taxon>
        <taxon>Spermatophyta</taxon>
        <taxon>Magnoliopsida</taxon>
        <taxon>eudicotyledons</taxon>
        <taxon>Gunneridae</taxon>
        <taxon>Pentapetalae</taxon>
        <taxon>rosids</taxon>
        <taxon>fabids</taxon>
        <taxon>Fabales</taxon>
        <taxon>Fabaceae</taxon>
        <taxon>Papilionoideae</taxon>
        <taxon>50 kb inversion clade</taxon>
        <taxon>NPAAA clade</taxon>
        <taxon>indigoferoid/millettioid clade</taxon>
        <taxon>Phaseoleae</taxon>
        <taxon>Clitoria</taxon>
    </lineage>
</organism>
<feature type="region of interest" description="Disordered" evidence="1">
    <location>
        <begin position="93"/>
        <end position="121"/>
    </location>
</feature>
<dbReference type="AlphaFoldDB" id="A0AAN9K6I7"/>
<sequence length="147" mass="15934">MGGGCKLHLNEKQVPGVCSSCLRDKLSQLYHRNPVDPSYYSPSPSSPASPQPLSSATVPSSAHGRRFHRNASHAADSASSFNYGLNLKKSKSLAFASRNKRERDVNGGGGGRGRKKDGFWSKVLKLKRKDTGIGHEFQGLRGREGQP</sequence>
<evidence type="ECO:0000313" key="3">
    <source>
        <dbReference type="Proteomes" id="UP001359559"/>
    </source>
</evidence>
<evidence type="ECO:0000256" key="1">
    <source>
        <dbReference type="SAM" id="MobiDB-lite"/>
    </source>
</evidence>
<reference evidence="2 3" key="1">
    <citation type="submission" date="2024-01" db="EMBL/GenBank/DDBJ databases">
        <title>The genomes of 5 underutilized Papilionoideae crops provide insights into root nodulation and disease resistance.</title>
        <authorList>
            <person name="Yuan L."/>
        </authorList>
    </citation>
    <scope>NUCLEOTIDE SEQUENCE [LARGE SCALE GENOMIC DNA]</scope>
    <source>
        <strain evidence="2">LY-2023</strain>
        <tissue evidence="2">Leaf</tissue>
    </source>
</reference>